<dbReference type="InterPro" id="IPR002076">
    <property type="entry name" value="ELO_fam"/>
</dbReference>
<evidence type="ECO:0000256" key="3">
    <source>
        <dbReference type="ARBA" id="ARBA00022679"/>
    </source>
</evidence>
<dbReference type="PANTHER" id="PTHR11157">
    <property type="entry name" value="FATTY ACID ACYL TRANSFERASE-RELATED"/>
    <property type="match status" value="1"/>
</dbReference>
<evidence type="ECO:0000256" key="8">
    <source>
        <dbReference type="ARBA" id="ARBA00023136"/>
    </source>
</evidence>
<feature type="transmembrane region" description="Helical" evidence="10">
    <location>
        <begin position="32"/>
        <end position="50"/>
    </location>
</feature>
<name>A0A316UNA6_9BASI</name>
<evidence type="ECO:0000313" key="12">
    <source>
        <dbReference type="Proteomes" id="UP000245884"/>
    </source>
</evidence>
<comment type="catalytic activity">
    <reaction evidence="10">
        <text>an acyl-CoA + malonyl-CoA + H(+) = a 3-oxoacyl-CoA + CO2 + CoA</text>
        <dbReference type="Rhea" id="RHEA:50252"/>
        <dbReference type="ChEBI" id="CHEBI:15378"/>
        <dbReference type="ChEBI" id="CHEBI:16526"/>
        <dbReference type="ChEBI" id="CHEBI:57287"/>
        <dbReference type="ChEBI" id="CHEBI:57384"/>
        <dbReference type="ChEBI" id="CHEBI:58342"/>
        <dbReference type="ChEBI" id="CHEBI:90726"/>
    </reaction>
    <physiologicalReaction direction="left-to-right" evidence="10">
        <dbReference type="Rhea" id="RHEA:50253"/>
    </physiologicalReaction>
</comment>
<reference evidence="11 12" key="1">
    <citation type="journal article" date="2018" name="Mol. Biol. Evol.">
        <title>Broad Genomic Sampling Reveals a Smut Pathogenic Ancestry of the Fungal Clade Ustilaginomycotina.</title>
        <authorList>
            <person name="Kijpornyongpan T."/>
            <person name="Mondo S.J."/>
            <person name="Barry K."/>
            <person name="Sandor L."/>
            <person name="Lee J."/>
            <person name="Lipzen A."/>
            <person name="Pangilinan J."/>
            <person name="LaButti K."/>
            <person name="Hainaut M."/>
            <person name="Henrissat B."/>
            <person name="Grigoriev I.V."/>
            <person name="Spatafora J.W."/>
            <person name="Aime M.C."/>
        </authorList>
    </citation>
    <scope>NUCLEOTIDE SEQUENCE [LARGE SCALE GENOMIC DNA]</scope>
    <source>
        <strain evidence="11 12">MCA 5214</strain>
    </source>
</reference>
<comment type="caution">
    <text evidence="10">Lacks conserved residue(s) required for the propagation of feature annotation.</text>
</comment>
<protein>
    <recommendedName>
        <fullName evidence="10">Elongation of fatty acids protein</fullName>
        <ecNumber evidence="10">2.3.1.-</ecNumber>
    </recommendedName>
</protein>
<feature type="transmembrane region" description="Helical" evidence="10">
    <location>
        <begin position="182"/>
        <end position="201"/>
    </location>
</feature>
<keyword evidence="3 10" id="KW-0808">Transferase</keyword>
<dbReference type="GO" id="GO:0034626">
    <property type="term" value="P:fatty acid elongation, polyunsaturated fatty acid"/>
    <property type="evidence" value="ECO:0007669"/>
    <property type="project" value="TreeGrafter"/>
</dbReference>
<proteinExistence type="inferred from homology"/>
<dbReference type="GO" id="GO:0042761">
    <property type="term" value="P:very long-chain fatty acid biosynthetic process"/>
    <property type="evidence" value="ECO:0007669"/>
    <property type="project" value="TreeGrafter"/>
</dbReference>
<dbReference type="GeneID" id="37025766"/>
<keyword evidence="8 10" id="KW-0472">Membrane</keyword>
<evidence type="ECO:0000256" key="6">
    <source>
        <dbReference type="ARBA" id="ARBA00022989"/>
    </source>
</evidence>
<evidence type="ECO:0000256" key="4">
    <source>
        <dbReference type="ARBA" id="ARBA00022692"/>
    </source>
</evidence>
<feature type="non-terminal residue" evidence="11">
    <location>
        <position position="326"/>
    </location>
</feature>
<dbReference type="RefSeq" id="XP_025361352.1">
    <property type="nucleotide sequence ID" value="XM_025503943.1"/>
</dbReference>
<dbReference type="EMBL" id="KZ819670">
    <property type="protein sequence ID" value="PWN26740.1"/>
    <property type="molecule type" value="Genomic_DNA"/>
</dbReference>
<dbReference type="GO" id="GO:0034625">
    <property type="term" value="P:fatty acid elongation, monounsaturated fatty acid"/>
    <property type="evidence" value="ECO:0007669"/>
    <property type="project" value="TreeGrafter"/>
</dbReference>
<keyword evidence="4 10" id="KW-0812">Transmembrane</keyword>
<dbReference type="AlphaFoldDB" id="A0A316UNA6"/>
<evidence type="ECO:0000256" key="2">
    <source>
        <dbReference type="ARBA" id="ARBA00022516"/>
    </source>
</evidence>
<comment type="subcellular location">
    <subcellularLocation>
        <location evidence="1">Membrane</location>
        <topology evidence="1">Multi-pass membrane protein</topology>
    </subcellularLocation>
</comment>
<keyword evidence="2 10" id="KW-0444">Lipid biosynthesis</keyword>
<evidence type="ECO:0000256" key="5">
    <source>
        <dbReference type="ARBA" id="ARBA00022832"/>
    </source>
</evidence>
<evidence type="ECO:0000313" key="11">
    <source>
        <dbReference type="EMBL" id="PWN26740.1"/>
    </source>
</evidence>
<dbReference type="GO" id="GO:0019367">
    <property type="term" value="P:fatty acid elongation, saturated fatty acid"/>
    <property type="evidence" value="ECO:0007669"/>
    <property type="project" value="TreeGrafter"/>
</dbReference>
<evidence type="ECO:0000256" key="7">
    <source>
        <dbReference type="ARBA" id="ARBA00023098"/>
    </source>
</evidence>
<dbReference type="STRING" id="1569628.A0A316UNA6"/>
<feature type="transmembrane region" description="Helical" evidence="10">
    <location>
        <begin position="301"/>
        <end position="322"/>
    </location>
</feature>
<dbReference type="Proteomes" id="UP000245884">
    <property type="component" value="Unassembled WGS sequence"/>
</dbReference>
<keyword evidence="6 10" id="KW-1133">Transmembrane helix</keyword>
<keyword evidence="9 10" id="KW-0275">Fatty acid biosynthesis</keyword>
<dbReference type="GO" id="GO:0030148">
    <property type="term" value="P:sphingolipid biosynthetic process"/>
    <property type="evidence" value="ECO:0007669"/>
    <property type="project" value="TreeGrafter"/>
</dbReference>
<sequence length="326" mass="36089">TTISPYPPGPEQWPGVLRNIVPNSFYEASLQAWVPIVFSIVYYIVAHGANHAFFFSQKSKDLTKANSPLAALLRWGIVAHNAFLAVYSGWTFYHVVPVVMRFFYVGARAAGLDGVKLSLCSMPTNTVTLAPYAWLFYISKYYEVVDSIILVLKGKKVSNLQSYHHAGALLAMWIAYRYQSQAVWVFVAFNSGVHTAMYSYYFCSTMKLPFPRTLKRNLTTLQIAQITSGVVLTNLYWITKLDPTRVAAGLVKLGFRSSTGSASASDASWAAGSELLTLATARAAKVGRHSDQCLESSGASLALHFNTAYLVPLVVLFARFFVRSYL</sequence>
<dbReference type="PANTHER" id="PTHR11157:SF169">
    <property type="entry name" value="ELONGATION OF FATTY ACIDS PROTEIN"/>
    <property type="match status" value="1"/>
</dbReference>
<evidence type="ECO:0000256" key="9">
    <source>
        <dbReference type="ARBA" id="ARBA00023160"/>
    </source>
</evidence>
<organism evidence="11 12">
    <name type="scientific">Jaminaea rosea</name>
    <dbReference type="NCBI Taxonomy" id="1569628"/>
    <lineage>
        <taxon>Eukaryota</taxon>
        <taxon>Fungi</taxon>
        <taxon>Dikarya</taxon>
        <taxon>Basidiomycota</taxon>
        <taxon>Ustilaginomycotina</taxon>
        <taxon>Exobasidiomycetes</taxon>
        <taxon>Microstromatales</taxon>
        <taxon>Microstromatales incertae sedis</taxon>
        <taxon>Jaminaea</taxon>
    </lineage>
</organism>
<dbReference type="GO" id="GO:0005789">
    <property type="term" value="C:endoplasmic reticulum membrane"/>
    <property type="evidence" value="ECO:0007669"/>
    <property type="project" value="TreeGrafter"/>
</dbReference>
<evidence type="ECO:0000256" key="1">
    <source>
        <dbReference type="ARBA" id="ARBA00004141"/>
    </source>
</evidence>
<comment type="similarity">
    <text evidence="10">Belongs to the ELO family.</text>
</comment>
<accession>A0A316UNA6</accession>
<keyword evidence="7 10" id="KW-0443">Lipid metabolism</keyword>
<dbReference type="Pfam" id="PF01151">
    <property type="entry name" value="ELO"/>
    <property type="match status" value="1"/>
</dbReference>
<gene>
    <name evidence="11" type="ORF">BDZ90DRAFT_205538</name>
</gene>
<dbReference type="EC" id="2.3.1.-" evidence="10"/>
<dbReference type="GO" id="GO:0009922">
    <property type="term" value="F:fatty acid elongase activity"/>
    <property type="evidence" value="ECO:0007669"/>
    <property type="project" value="InterPro"/>
</dbReference>
<dbReference type="OrthoDB" id="10259681at2759"/>
<keyword evidence="12" id="KW-1185">Reference proteome</keyword>
<feature type="transmembrane region" description="Helical" evidence="10">
    <location>
        <begin position="221"/>
        <end position="239"/>
    </location>
</feature>
<keyword evidence="5 10" id="KW-0276">Fatty acid metabolism</keyword>
<evidence type="ECO:0000256" key="10">
    <source>
        <dbReference type="RuleBase" id="RU361115"/>
    </source>
</evidence>
<feature type="non-terminal residue" evidence="11">
    <location>
        <position position="1"/>
    </location>
</feature>